<dbReference type="Pfam" id="PF19302">
    <property type="entry name" value="DUF5915"/>
    <property type="match status" value="1"/>
</dbReference>
<dbReference type="Pfam" id="PF23567">
    <property type="entry name" value="Ubiquitin_IARS1"/>
    <property type="match status" value="2"/>
</dbReference>
<dbReference type="PANTHER" id="PTHR42780:SF1">
    <property type="entry name" value="ISOLEUCINE--TRNA LIGASE, CYTOPLASMIC"/>
    <property type="match status" value="1"/>
</dbReference>
<dbReference type="InterPro" id="IPR023586">
    <property type="entry name" value="Ile-tRNA-ligase_type2"/>
</dbReference>
<reference evidence="2 3" key="1">
    <citation type="submission" date="2022-12" db="EMBL/GenBank/DDBJ databases">
        <title>Chromosome-level genome of Tegillarca granosa.</title>
        <authorList>
            <person name="Kim J."/>
        </authorList>
    </citation>
    <scope>NUCLEOTIDE SEQUENCE [LARGE SCALE GENOMIC DNA]</scope>
    <source>
        <strain evidence="2">Teg-2019</strain>
        <tissue evidence="2">Adductor muscle</tissue>
    </source>
</reference>
<organism evidence="2 3">
    <name type="scientific">Tegillarca granosa</name>
    <name type="common">Malaysian cockle</name>
    <name type="synonym">Anadara granosa</name>
    <dbReference type="NCBI Taxonomy" id="220873"/>
    <lineage>
        <taxon>Eukaryota</taxon>
        <taxon>Metazoa</taxon>
        <taxon>Spiralia</taxon>
        <taxon>Lophotrochozoa</taxon>
        <taxon>Mollusca</taxon>
        <taxon>Bivalvia</taxon>
        <taxon>Autobranchia</taxon>
        <taxon>Pteriomorphia</taxon>
        <taxon>Arcoida</taxon>
        <taxon>Arcoidea</taxon>
        <taxon>Arcidae</taxon>
        <taxon>Tegillarca</taxon>
    </lineage>
</organism>
<dbReference type="InterPro" id="IPR057033">
    <property type="entry name" value="Ubiquitin_IARS1"/>
</dbReference>
<dbReference type="PANTHER" id="PTHR42780">
    <property type="entry name" value="SOLEUCYL-TRNA SYNTHETASE"/>
    <property type="match status" value="1"/>
</dbReference>
<comment type="caution">
    <text evidence="2">The sequence shown here is derived from an EMBL/GenBank/DDBJ whole genome shotgun (WGS) entry which is preliminary data.</text>
</comment>
<feature type="domain" description="Isoleucine--tRNA ligase cytoplasmic ubiquitin-like" evidence="1">
    <location>
        <begin position="206"/>
        <end position="247"/>
    </location>
</feature>
<accession>A0ABQ9E969</accession>
<evidence type="ECO:0000313" key="3">
    <source>
        <dbReference type="Proteomes" id="UP001217089"/>
    </source>
</evidence>
<sequence length="348" mass="38427">MSRYFIISDRHYDITVLLYVMELNVREVTTTTDKIKYGAHLVAEPDQKTLGLKLRGSFKSVAEAIKSLTDKQLEDFQDKGEISVLEHVLSEGDLRLMYKVDSENKATPSHYEAHSDRKVVVLVDVTPDQSMLDEGIAREVINRVQKLRKKAELVPSDNIAVYYQATPGLSRIINDFSEFIGSTIKQPFIPYPVPGAESAIIKESTKLKAVFGIRGRRVSVYTDADLSSELSPSSKVIDLSSKTVYIAPVTGRNTALKGSAASTSPICHFVNVEIVGGKHKNKQGTLLLENPRGELLSLPQLDAQVKAVYGLDGKSVSLSRSQNKKDIFSNTSVKDVLSLHSETVYALL</sequence>
<dbReference type="Proteomes" id="UP001217089">
    <property type="component" value="Unassembled WGS sequence"/>
</dbReference>
<gene>
    <name evidence="2" type="ORF">KUTeg_020687</name>
</gene>
<name>A0ABQ9E969_TEGGR</name>
<evidence type="ECO:0000259" key="1">
    <source>
        <dbReference type="Pfam" id="PF23567"/>
    </source>
</evidence>
<protein>
    <recommendedName>
        <fullName evidence="1">Isoleucine--tRNA ligase cytoplasmic ubiquitin-like domain-containing protein</fullName>
    </recommendedName>
</protein>
<keyword evidence="3" id="KW-1185">Reference proteome</keyword>
<dbReference type="EMBL" id="JARBDR010000918">
    <property type="protein sequence ID" value="KAJ8301700.1"/>
    <property type="molecule type" value="Genomic_DNA"/>
</dbReference>
<proteinExistence type="predicted"/>
<evidence type="ECO:0000313" key="2">
    <source>
        <dbReference type="EMBL" id="KAJ8301700.1"/>
    </source>
</evidence>
<feature type="domain" description="Isoleucine--tRNA ligase cytoplasmic ubiquitin-like" evidence="1">
    <location>
        <begin position="265"/>
        <end position="345"/>
    </location>
</feature>